<keyword evidence="5" id="KW-0472">Membrane</keyword>
<keyword evidence="3" id="KW-0732">Signal</keyword>
<evidence type="ECO:0000259" key="6">
    <source>
        <dbReference type="Pfam" id="PF00746"/>
    </source>
</evidence>
<evidence type="ECO:0000313" key="7">
    <source>
        <dbReference type="EMBL" id="SYZ79037.1"/>
    </source>
</evidence>
<keyword evidence="5" id="KW-0812">Transmembrane</keyword>
<reference evidence="8" key="1">
    <citation type="submission" date="2018-05" db="EMBL/GenBank/DDBJ databases">
        <authorList>
            <person name="Strepis N."/>
        </authorList>
    </citation>
    <scope>NUCLEOTIDE SEQUENCE [LARGE SCALE GENOMIC DNA]</scope>
</reference>
<keyword evidence="4" id="KW-0572">Peptidoglycan-anchor</keyword>
<evidence type="ECO:0000256" key="3">
    <source>
        <dbReference type="ARBA" id="ARBA00022729"/>
    </source>
</evidence>
<feature type="domain" description="Gram-positive cocci surface proteins LPxTG" evidence="6">
    <location>
        <begin position="6"/>
        <end position="36"/>
    </location>
</feature>
<keyword evidence="5" id="KW-1133">Transmembrane helix</keyword>
<dbReference type="Pfam" id="PF00746">
    <property type="entry name" value="Gram_pos_anchor"/>
    <property type="match status" value="1"/>
</dbReference>
<evidence type="ECO:0000256" key="1">
    <source>
        <dbReference type="ARBA" id="ARBA00022512"/>
    </source>
</evidence>
<name>A0A383TGP0_9LACT</name>
<feature type="transmembrane region" description="Helical" evidence="5">
    <location>
        <begin position="12"/>
        <end position="31"/>
    </location>
</feature>
<sequence>MELVMPDTGGIGTTLFLVVGLGMMLAALFLLRKSKK</sequence>
<accession>A0A383TGP0</accession>
<dbReference type="InterPro" id="IPR019931">
    <property type="entry name" value="LPXTG_anchor"/>
</dbReference>
<dbReference type="RefSeq" id="WP_160117068.1">
    <property type="nucleotide sequence ID" value="NZ_UNRR01000027.1"/>
</dbReference>
<dbReference type="NCBIfam" id="TIGR01167">
    <property type="entry name" value="LPXTG_anchor"/>
    <property type="match status" value="1"/>
</dbReference>
<organism evidence="7 8">
    <name type="scientific">Trichococcus shcherbakoviae</name>
    <dbReference type="NCBI Taxonomy" id="2094020"/>
    <lineage>
        <taxon>Bacteria</taxon>
        <taxon>Bacillati</taxon>
        <taxon>Bacillota</taxon>
        <taxon>Bacilli</taxon>
        <taxon>Lactobacillales</taxon>
        <taxon>Carnobacteriaceae</taxon>
        <taxon>Trichococcus</taxon>
    </lineage>
</organism>
<evidence type="ECO:0000313" key="8">
    <source>
        <dbReference type="Proteomes" id="UP000262072"/>
    </source>
</evidence>
<gene>
    <name evidence="7" type="ORF">TART1_1861</name>
</gene>
<dbReference type="Proteomes" id="UP000262072">
    <property type="component" value="Unassembled WGS sequence"/>
</dbReference>
<evidence type="ECO:0000256" key="2">
    <source>
        <dbReference type="ARBA" id="ARBA00022525"/>
    </source>
</evidence>
<protein>
    <submittedName>
        <fullName evidence="7">Gram-positive anchor</fullName>
    </submittedName>
</protein>
<proteinExistence type="predicted"/>
<dbReference type="AlphaFoldDB" id="A0A383TGP0"/>
<evidence type="ECO:0000256" key="4">
    <source>
        <dbReference type="ARBA" id="ARBA00023088"/>
    </source>
</evidence>
<keyword evidence="1" id="KW-0134">Cell wall</keyword>
<keyword evidence="2" id="KW-0964">Secreted</keyword>
<evidence type="ECO:0000256" key="5">
    <source>
        <dbReference type="SAM" id="Phobius"/>
    </source>
</evidence>
<dbReference type="EMBL" id="UNRR01000027">
    <property type="protein sequence ID" value="SYZ79037.1"/>
    <property type="molecule type" value="Genomic_DNA"/>
</dbReference>